<evidence type="ECO:0000313" key="3">
    <source>
        <dbReference type="Proteomes" id="UP001501371"/>
    </source>
</evidence>
<evidence type="ECO:0008006" key="4">
    <source>
        <dbReference type="Google" id="ProtNLM"/>
    </source>
</evidence>
<protein>
    <recommendedName>
        <fullName evidence="4">DUF2000 domain-containing protein</fullName>
    </recommendedName>
</protein>
<organism evidence="2 3">
    <name type="scientific">Streptomyces hebeiensis</name>
    <dbReference type="NCBI Taxonomy" id="229486"/>
    <lineage>
        <taxon>Bacteria</taxon>
        <taxon>Bacillati</taxon>
        <taxon>Actinomycetota</taxon>
        <taxon>Actinomycetes</taxon>
        <taxon>Kitasatosporales</taxon>
        <taxon>Streptomycetaceae</taxon>
        <taxon>Streptomyces</taxon>
    </lineage>
</organism>
<dbReference type="SUPFAM" id="SSF102462">
    <property type="entry name" value="Peptidyl-tRNA hydrolase II"/>
    <property type="match status" value="1"/>
</dbReference>
<name>A0ABN1V0I9_9ACTN</name>
<dbReference type="Proteomes" id="UP001501371">
    <property type="component" value="Unassembled WGS sequence"/>
</dbReference>
<dbReference type="Pfam" id="PF09391">
    <property type="entry name" value="DUF2000"/>
    <property type="match status" value="1"/>
</dbReference>
<evidence type="ECO:0000313" key="2">
    <source>
        <dbReference type="EMBL" id="GAA1185853.1"/>
    </source>
</evidence>
<comment type="caution">
    <text evidence="2">The sequence shown here is derived from an EMBL/GenBank/DDBJ whole genome shotgun (WGS) entry which is preliminary data.</text>
</comment>
<feature type="compositionally biased region" description="Low complexity" evidence="1">
    <location>
        <begin position="1"/>
        <end position="21"/>
    </location>
</feature>
<sequence length="184" mass="18714">MTAITSGSTASGSTASRSLSRGDGGADDRADETTGFLPEEIRTGEPTRSARLKWVIAVDSSLPAGRAVNAAVCAATATGSAVTGLLGPDAVDARGAAHPGLPWAGCTILGASTAQLSELREKAAASPGVHVADMPADAQLTRVYDEYLARIAAKPAAEIGYYAVSVVGPRNRVDKLVKKLSLLP</sequence>
<accession>A0ABN1V0I9</accession>
<dbReference type="InterPro" id="IPR023476">
    <property type="entry name" value="Pep_tRNA_hydro_II_dom_sf"/>
</dbReference>
<keyword evidence="3" id="KW-1185">Reference proteome</keyword>
<dbReference type="Gene3D" id="3.40.1490.10">
    <property type="entry name" value="Bit1"/>
    <property type="match status" value="1"/>
</dbReference>
<gene>
    <name evidence="2" type="ORF">GCM10009654_49320</name>
</gene>
<proteinExistence type="predicted"/>
<feature type="region of interest" description="Disordered" evidence="1">
    <location>
        <begin position="1"/>
        <end position="44"/>
    </location>
</feature>
<dbReference type="EMBL" id="BAAAKV010000049">
    <property type="protein sequence ID" value="GAA1185853.1"/>
    <property type="molecule type" value="Genomic_DNA"/>
</dbReference>
<dbReference type="InterPro" id="IPR018988">
    <property type="entry name" value="DUF2000"/>
</dbReference>
<evidence type="ECO:0000256" key="1">
    <source>
        <dbReference type="SAM" id="MobiDB-lite"/>
    </source>
</evidence>
<reference evidence="2 3" key="1">
    <citation type="journal article" date="2019" name="Int. J. Syst. Evol. Microbiol.">
        <title>The Global Catalogue of Microorganisms (GCM) 10K type strain sequencing project: providing services to taxonomists for standard genome sequencing and annotation.</title>
        <authorList>
            <consortium name="The Broad Institute Genomics Platform"/>
            <consortium name="The Broad Institute Genome Sequencing Center for Infectious Disease"/>
            <person name="Wu L."/>
            <person name="Ma J."/>
        </authorList>
    </citation>
    <scope>NUCLEOTIDE SEQUENCE [LARGE SCALE GENOMIC DNA]</scope>
    <source>
        <strain evidence="2 3">JCM 12696</strain>
    </source>
</reference>
<dbReference type="RefSeq" id="WP_344280746.1">
    <property type="nucleotide sequence ID" value="NZ_BAAAKV010000049.1"/>
</dbReference>